<protein>
    <submittedName>
        <fullName evidence="1">Uncharacterized protein</fullName>
    </submittedName>
</protein>
<reference evidence="1" key="1">
    <citation type="submission" date="2014-11" db="EMBL/GenBank/DDBJ databases">
        <authorList>
            <person name="Amaro Gonzalez C."/>
        </authorList>
    </citation>
    <scope>NUCLEOTIDE SEQUENCE</scope>
</reference>
<accession>A0A0E9VKT2</accession>
<name>A0A0E9VKT2_ANGAN</name>
<dbReference type="AlphaFoldDB" id="A0A0E9VKT2"/>
<dbReference type="EMBL" id="GBXM01029936">
    <property type="protein sequence ID" value="JAH78641.1"/>
    <property type="molecule type" value="Transcribed_RNA"/>
</dbReference>
<sequence length="31" mass="3680">MLIPHLCAHAHTLARTRTFMLTWQQSPFKKD</sequence>
<reference evidence="1" key="2">
    <citation type="journal article" date="2015" name="Fish Shellfish Immunol.">
        <title>Early steps in the European eel (Anguilla anguilla)-Vibrio vulnificus interaction in the gills: Role of the RtxA13 toxin.</title>
        <authorList>
            <person name="Callol A."/>
            <person name="Pajuelo D."/>
            <person name="Ebbesson L."/>
            <person name="Teles M."/>
            <person name="MacKenzie S."/>
            <person name="Amaro C."/>
        </authorList>
    </citation>
    <scope>NUCLEOTIDE SEQUENCE</scope>
</reference>
<proteinExistence type="predicted"/>
<evidence type="ECO:0000313" key="1">
    <source>
        <dbReference type="EMBL" id="JAH78641.1"/>
    </source>
</evidence>
<organism evidence="1">
    <name type="scientific">Anguilla anguilla</name>
    <name type="common">European freshwater eel</name>
    <name type="synonym">Muraena anguilla</name>
    <dbReference type="NCBI Taxonomy" id="7936"/>
    <lineage>
        <taxon>Eukaryota</taxon>
        <taxon>Metazoa</taxon>
        <taxon>Chordata</taxon>
        <taxon>Craniata</taxon>
        <taxon>Vertebrata</taxon>
        <taxon>Euteleostomi</taxon>
        <taxon>Actinopterygii</taxon>
        <taxon>Neopterygii</taxon>
        <taxon>Teleostei</taxon>
        <taxon>Anguilliformes</taxon>
        <taxon>Anguillidae</taxon>
        <taxon>Anguilla</taxon>
    </lineage>
</organism>